<dbReference type="EMBL" id="CAJOAZ010000191">
    <property type="protein sequence ID" value="CAF3570450.1"/>
    <property type="molecule type" value="Genomic_DNA"/>
</dbReference>
<dbReference type="EMBL" id="CAJNOG010000004">
    <property type="protein sequence ID" value="CAF0728806.1"/>
    <property type="molecule type" value="Genomic_DNA"/>
</dbReference>
<name>A0A818LIQ0_9BILA</name>
<dbReference type="Proteomes" id="UP000663845">
    <property type="component" value="Unassembled WGS sequence"/>
</dbReference>
<dbReference type="AlphaFoldDB" id="A0A818LIQ0"/>
<gene>
    <name evidence="1" type="ORF">JYZ213_LOCUS1022</name>
    <name evidence="2" type="ORF">OXD698_LOCUS4880</name>
</gene>
<evidence type="ECO:0000313" key="1">
    <source>
        <dbReference type="EMBL" id="CAF0728806.1"/>
    </source>
</evidence>
<comment type="caution">
    <text evidence="2">The sequence shown here is derived from an EMBL/GenBank/DDBJ whole genome shotgun (WGS) entry which is preliminary data.</text>
</comment>
<dbReference type="Proteomes" id="UP000663844">
    <property type="component" value="Unassembled WGS sequence"/>
</dbReference>
<organism evidence="2 3">
    <name type="scientific">Adineta steineri</name>
    <dbReference type="NCBI Taxonomy" id="433720"/>
    <lineage>
        <taxon>Eukaryota</taxon>
        <taxon>Metazoa</taxon>
        <taxon>Spiralia</taxon>
        <taxon>Gnathifera</taxon>
        <taxon>Rotifera</taxon>
        <taxon>Eurotatoria</taxon>
        <taxon>Bdelloidea</taxon>
        <taxon>Adinetida</taxon>
        <taxon>Adinetidae</taxon>
        <taxon>Adineta</taxon>
    </lineage>
</organism>
<sequence length="210" mass="23508">MSESTIPSLSGAKSNSWTNQFNILNVGDYYKTIQEFSQNTKLWDFMQESFHLKHDMTRGLQFDELRELIESDHDSNAQFILKELQKLSKGQSMCLSVSSNSPKAPEITVIFGQMLNNKYDVLNIRVKQTTEIDQQKLKAVAVGAACAGIAVSAIATPVAGVITTGAILTSAGLKTIHDRQKLRPDLLYAYIFKELSDKEILWFEDGHAYI</sequence>
<protein>
    <submittedName>
        <fullName evidence="2">Uncharacterized protein</fullName>
    </submittedName>
</protein>
<proteinExistence type="predicted"/>
<evidence type="ECO:0000313" key="2">
    <source>
        <dbReference type="EMBL" id="CAF3570450.1"/>
    </source>
</evidence>
<evidence type="ECO:0000313" key="3">
    <source>
        <dbReference type="Proteomes" id="UP000663844"/>
    </source>
</evidence>
<reference evidence="2" key="1">
    <citation type="submission" date="2021-02" db="EMBL/GenBank/DDBJ databases">
        <authorList>
            <person name="Nowell W R."/>
        </authorList>
    </citation>
    <scope>NUCLEOTIDE SEQUENCE</scope>
</reference>
<accession>A0A818LIQ0</accession>